<evidence type="ECO:0000313" key="2">
    <source>
        <dbReference type="WBParaSite" id="ES5_v2.g20859.t1"/>
    </source>
</evidence>
<sequence length="460" mass="52529">MIEDFSAHNNDVYLCNITFNYAVVKKFLRVCVNKNLSGPDGIPGVLIKECADVLAYPFSILFNHMMKNCDVPDVFLISHVSPIPKIANPTLLSHFRPIAGTSDIYKTAERVIKEQLIQHLNCTKFLPDEQYGFRTGCSTTKQMIIFMEDVTKATSEGKTTDVLYIDMEKAFDKMPISEIVDELIEAKIGGNLLKLIIYLLSNRKFLVKVNGHYSKYADSNSGVSQGGVLSAVLFIIFFSKLSKLLNENDLLKLVKHLKFADDLKLYFSYFAEKFDPRPLQKALDTVSQWCTLKSMSINASKTVHVQFGPKNPNAKYLINNTQITQKEVTRDLGLYIRDDLTLDFHFDKISAAAAGKMFSIFRKIITNEPKILIQIFTTYIRPNYEYASSIFNVSAINAIKTLEAVQKLFTKIVYQRNNPNVKYWEIPPYSERLKLYGMMSLHHGRIIADIMRYDDHSPKQ</sequence>
<name>A0AC34FUL3_9BILA</name>
<accession>A0AC34FUL3</accession>
<organism evidence="1 2">
    <name type="scientific">Panagrolaimus sp. ES5</name>
    <dbReference type="NCBI Taxonomy" id="591445"/>
    <lineage>
        <taxon>Eukaryota</taxon>
        <taxon>Metazoa</taxon>
        <taxon>Ecdysozoa</taxon>
        <taxon>Nematoda</taxon>
        <taxon>Chromadorea</taxon>
        <taxon>Rhabditida</taxon>
        <taxon>Tylenchina</taxon>
        <taxon>Panagrolaimomorpha</taxon>
        <taxon>Panagrolaimoidea</taxon>
        <taxon>Panagrolaimidae</taxon>
        <taxon>Panagrolaimus</taxon>
    </lineage>
</organism>
<protein>
    <submittedName>
        <fullName evidence="2">Reverse transcriptase domain-containing protein</fullName>
    </submittedName>
</protein>
<evidence type="ECO:0000313" key="1">
    <source>
        <dbReference type="Proteomes" id="UP000887579"/>
    </source>
</evidence>
<proteinExistence type="predicted"/>
<dbReference type="WBParaSite" id="ES5_v2.g20859.t1">
    <property type="protein sequence ID" value="ES5_v2.g20859.t1"/>
    <property type="gene ID" value="ES5_v2.g20859"/>
</dbReference>
<dbReference type="Proteomes" id="UP000887579">
    <property type="component" value="Unplaced"/>
</dbReference>
<reference evidence="2" key="1">
    <citation type="submission" date="2022-11" db="UniProtKB">
        <authorList>
            <consortium name="WormBaseParasite"/>
        </authorList>
    </citation>
    <scope>IDENTIFICATION</scope>
</reference>